<organism evidence="1 2">
    <name type="scientific">Caulobacter segnis</name>
    <dbReference type="NCBI Taxonomy" id="88688"/>
    <lineage>
        <taxon>Bacteria</taxon>
        <taxon>Pseudomonadati</taxon>
        <taxon>Pseudomonadota</taxon>
        <taxon>Alphaproteobacteria</taxon>
        <taxon>Caulobacterales</taxon>
        <taxon>Caulobacteraceae</taxon>
        <taxon>Caulobacter</taxon>
    </lineage>
</organism>
<keyword evidence="2" id="KW-1185">Reference proteome</keyword>
<reference evidence="1 2" key="1">
    <citation type="submission" date="2022-04" db="EMBL/GenBank/DDBJ databases">
        <title>Genome sequence of soybean root-associated Caulobacter segnis RL271.</title>
        <authorList>
            <person name="Longley R."/>
            <person name="Bonito G."/>
            <person name="Trigodet F."/>
            <person name="Crosson S."/>
            <person name="Fiebig A."/>
        </authorList>
    </citation>
    <scope>NUCLEOTIDE SEQUENCE [LARGE SCALE GENOMIC DNA]</scope>
    <source>
        <strain evidence="1 2">RL271</strain>
    </source>
</reference>
<protein>
    <submittedName>
        <fullName evidence="1">Uncharacterized protein</fullName>
    </submittedName>
</protein>
<accession>A0ABY4ZWZ2</accession>
<sequence length="68" mass="7774">MLTPDQHRLCRARTAFLLYEVNRPDQVKLIDLLANAYHQGLVDAVETMDKRGWIRPPDSAPAQQDGWA</sequence>
<proteinExistence type="predicted"/>
<gene>
    <name evidence="1" type="ORF">MZV50_07030</name>
</gene>
<name>A0ABY4ZWZ2_9CAUL</name>
<evidence type="ECO:0000313" key="2">
    <source>
        <dbReference type="Proteomes" id="UP001057520"/>
    </source>
</evidence>
<dbReference type="EMBL" id="CP096040">
    <property type="protein sequence ID" value="USQ97291.1"/>
    <property type="molecule type" value="Genomic_DNA"/>
</dbReference>
<evidence type="ECO:0000313" key="1">
    <source>
        <dbReference type="EMBL" id="USQ97291.1"/>
    </source>
</evidence>
<dbReference type="Proteomes" id="UP001057520">
    <property type="component" value="Chromosome"/>
</dbReference>